<gene>
    <name evidence="11" type="ORF">BDD41_2188</name>
</gene>
<evidence type="ECO:0000256" key="1">
    <source>
        <dbReference type="ARBA" id="ARBA00001917"/>
    </source>
</evidence>
<keyword evidence="6" id="KW-0560">Oxidoreductase</keyword>
<feature type="domain" description="2Fe-2S ferredoxin-type" evidence="9">
    <location>
        <begin position="228"/>
        <end position="315"/>
    </location>
</feature>
<keyword evidence="8" id="KW-0411">Iron-sulfur</keyword>
<dbReference type="InterPro" id="IPR017927">
    <property type="entry name" value="FAD-bd_FR_type"/>
</dbReference>
<dbReference type="PRINTS" id="PR00409">
    <property type="entry name" value="PHDIOXRDTASE"/>
</dbReference>
<dbReference type="SUPFAM" id="SSF54292">
    <property type="entry name" value="2Fe-2S ferredoxin-like"/>
    <property type="match status" value="1"/>
</dbReference>
<organism evidence="11 12">
    <name type="scientific">Paracoccus versutus</name>
    <name type="common">Thiobacillus versutus</name>
    <dbReference type="NCBI Taxonomy" id="34007"/>
    <lineage>
        <taxon>Bacteria</taxon>
        <taxon>Pseudomonadati</taxon>
        <taxon>Pseudomonadota</taxon>
        <taxon>Alphaproteobacteria</taxon>
        <taxon>Rhodobacterales</taxon>
        <taxon>Paracoccaceae</taxon>
        <taxon>Paracoccus</taxon>
    </lineage>
</organism>
<evidence type="ECO:0000256" key="8">
    <source>
        <dbReference type="ARBA" id="ARBA00023014"/>
    </source>
</evidence>
<dbReference type="Gene3D" id="3.10.20.30">
    <property type="match status" value="1"/>
</dbReference>
<evidence type="ECO:0000256" key="6">
    <source>
        <dbReference type="ARBA" id="ARBA00023002"/>
    </source>
</evidence>
<proteinExistence type="predicted"/>
<evidence type="ECO:0000256" key="3">
    <source>
        <dbReference type="ARBA" id="ARBA00022643"/>
    </source>
</evidence>
<dbReference type="CDD" id="cd06185">
    <property type="entry name" value="PDR_like"/>
    <property type="match status" value="1"/>
</dbReference>
<dbReference type="PANTHER" id="PTHR47354:SF1">
    <property type="entry name" value="CARNITINE MONOOXYGENASE REDUCTASE SUBUNIT"/>
    <property type="match status" value="1"/>
</dbReference>
<comment type="cofactor">
    <cofactor evidence="1">
        <name>FMN</name>
        <dbReference type="ChEBI" id="CHEBI:58210"/>
    </cofactor>
</comment>
<evidence type="ECO:0000313" key="11">
    <source>
        <dbReference type="EMBL" id="REF69484.1"/>
    </source>
</evidence>
<dbReference type="GO" id="GO:0046872">
    <property type="term" value="F:metal ion binding"/>
    <property type="evidence" value="ECO:0007669"/>
    <property type="project" value="UniProtKB-KW"/>
</dbReference>
<keyword evidence="7" id="KW-0408">Iron</keyword>
<accession>A0A3D9XGB9</accession>
<dbReference type="SUPFAM" id="SSF63380">
    <property type="entry name" value="Riboflavin synthase domain-like"/>
    <property type="match status" value="1"/>
</dbReference>
<dbReference type="SUPFAM" id="SSF52343">
    <property type="entry name" value="Ferredoxin reductase-like, C-terminal NADP-linked domain"/>
    <property type="match status" value="1"/>
</dbReference>
<dbReference type="InterPro" id="IPR012675">
    <property type="entry name" value="Beta-grasp_dom_sf"/>
</dbReference>
<evidence type="ECO:0000256" key="2">
    <source>
        <dbReference type="ARBA" id="ARBA00022630"/>
    </source>
</evidence>
<keyword evidence="5" id="KW-0479">Metal-binding</keyword>
<dbReference type="CDD" id="cd00207">
    <property type="entry name" value="fer2"/>
    <property type="match status" value="1"/>
</dbReference>
<dbReference type="InterPro" id="IPR039261">
    <property type="entry name" value="FNR_nucleotide-bd"/>
</dbReference>
<dbReference type="PROSITE" id="PS00197">
    <property type="entry name" value="2FE2S_FER_1"/>
    <property type="match status" value="1"/>
</dbReference>
<name>A0A3D9XGB9_PARVE</name>
<dbReference type="AlphaFoldDB" id="A0A3D9XGB9"/>
<evidence type="ECO:0000313" key="12">
    <source>
        <dbReference type="Proteomes" id="UP000256941"/>
    </source>
</evidence>
<keyword evidence="3" id="KW-0288">FMN</keyword>
<sequence>MTARMLRVAEVTPLSPLVTRFRFECPEGGTLPLFSGGAHVVVEMPDGATLRRNAYSLISDPLDGSGYEIAVRREDAGRGGSRFMHTHVAVGDLLRVGAPVNLFALDLRAKKHVLIAGGIGITPFLAQLRQLTRLQMPFELHYCARSRAEAAGLSLLPDLPQVHAHISDEGDRLDIGAVLAGQPLGTHVYTCGPEGLIEAVAGTATRLNWPKAALHSEAFLSPPPGAAFKVTLARSGITITVGPHQSLLEAMEEAQVDAPWLCRGGACGQCETAVLSCKGRIEHHDHWLSNAEKAAQQKIMPCVSRFQGEDLTLDR</sequence>
<evidence type="ECO:0000256" key="4">
    <source>
        <dbReference type="ARBA" id="ARBA00022714"/>
    </source>
</evidence>
<dbReference type="Gene3D" id="2.40.30.10">
    <property type="entry name" value="Translation factors"/>
    <property type="match status" value="1"/>
</dbReference>
<dbReference type="Proteomes" id="UP000256941">
    <property type="component" value="Unassembled WGS sequence"/>
</dbReference>
<comment type="caution">
    <text evidence="11">The sequence shown here is derived from an EMBL/GenBank/DDBJ whole genome shotgun (WGS) entry which is preliminary data.</text>
</comment>
<dbReference type="RefSeq" id="WP_072462273.1">
    <property type="nucleotide sequence ID" value="NZ_CP038197.1"/>
</dbReference>
<dbReference type="InterPro" id="IPR017938">
    <property type="entry name" value="Riboflavin_synthase-like_b-brl"/>
</dbReference>
<dbReference type="Pfam" id="PF22290">
    <property type="entry name" value="DmmA-like_N"/>
    <property type="match status" value="1"/>
</dbReference>
<dbReference type="EMBL" id="QTUJ01000002">
    <property type="protein sequence ID" value="REF69484.1"/>
    <property type="molecule type" value="Genomic_DNA"/>
</dbReference>
<protein>
    <submittedName>
        <fullName evidence="11">Ferredoxin-NADP reductase</fullName>
    </submittedName>
</protein>
<dbReference type="PANTHER" id="PTHR47354">
    <property type="entry name" value="NADH OXIDOREDUCTASE HCR"/>
    <property type="match status" value="1"/>
</dbReference>
<dbReference type="InterPro" id="IPR054582">
    <property type="entry name" value="DmmA-like_N"/>
</dbReference>
<dbReference type="Pfam" id="PF00111">
    <property type="entry name" value="Fer2"/>
    <property type="match status" value="1"/>
</dbReference>
<keyword evidence="4" id="KW-0001">2Fe-2S</keyword>
<dbReference type="InterPro" id="IPR006058">
    <property type="entry name" value="2Fe2S_fd_BS"/>
</dbReference>
<keyword evidence="2" id="KW-0285">Flavoprotein</keyword>
<dbReference type="InterPro" id="IPR036010">
    <property type="entry name" value="2Fe-2S_ferredoxin-like_sf"/>
</dbReference>
<dbReference type="GO" id="GO:0051537">
    <property type="term" value="F:2 iron, 2 sulfur cluster binding"/>
    <property type="evidence" value="ECO:0007669"/>
    <property type="project" value="UniProtKB-KW"/>
</dbReference>
<dbReference type="PROSITE" id="PS51085">
    <property type="entry name" value="2FE2S_FER_2"/>
    <property type="match status" value="1"/>
</dbReference>
<reference evidence="11 12" key="1">
    <citation type="submission" date="2018-08" db="EMBL/GenBank/DDBJ databases">
        <title>Genomic Encyclopedia of Archaeal and Bacterial Type Strains, Phase II (KMG-II): from individual species to whole genera.</title>
        <authorList>
            <person name="Goeker M."/>
        </authorList>
    </citation>
    <scope>NUCLEOTIDE SEQUENCE [LARGE SCALE GENOMIC DNA]</scope>
    <source>
        <strain evidence="11 12">DSM 17099</strain>
    </source>
</reference>
<dbReference type="GO" id="GO:0016491">
    <property type="term" value="F:oxidoreductase activity"/>
    <property type="evidence" value="ECO:0007669"/>
    <property type="project" value="UniProtKB-KW"/>
</dbReference>
<dbReference type="InterPro" id="IPR001041">
    <property type="entry name" value="2Fe-2S_ferredoxin-type"/>
</dbReference>
<dbReference type="InterPro" id="IPR050415">
    <property type="entry name" value="MRET"/>
</dbReference>
<dbReference type="PROSITE" id="PS51384">
    <property type="entry name" value="FAD_FR"/>
    <property type="match status" value="1"/>
</dbReference>
<evidence type="ECO:0000259" key="10">
    <source>
        <dbReference type="PROSITE" id="PS51384"/>
    </source>
</evidence>
<evidence type="ECO:0000259" key="9">
    <source>
        <dbReference type="PROSITE" id="PS51085"/>
    </source>
</evidence>
<dbReference type="Gene3D" id="3.40.50.80">
    <property type="entry name" value="Nucleotide-binding domain of ferredoxin-NADP reductase (FNR) module"/>
    <property type="match status" value="1"/>
</dbReference>
<feature type="domain" description="FAD-binding FR-type" evidence="10">
    <location>
        <begin position="1"/>
        <end position="106"/>
    </location>
</feature>
<evidence type="ECO:0000256" key="5">
    <source>
        <dbReference type="ARBA" id="ARBA00022723"/>
    </source>
</evidence>
<evidence type="ECO:0000256" key="7">
    <source>
        <dbReference type="ARBA" id="ARBA00023004"/>
    </source>
</evidence>